<dbReference type="Proteomes" id="UP001295463">
    <property type="component" value="Chromosome"/>
</dbReference>
<protein>
    <recommendedName>
        <fullName evidence="3">DUF948 domain-containing protein</fullName>
    </recommendedName>
</protein>
<dbReference type="RefSeq" id="WP_305731275.1">
    <property type="nucleotide sequence ID" value="NZ_OW150024.1"/>
</dbReference>
<dbReference type="InterPro" id="IPR009293">
    <property type="entry name" value="UPF0478"/>
</dbReference>
<dbReference type="PANTHER" id="PTHR40070:SF1">
    <property type="entry name" value="UPF0478 PROTEIN YTXG"/>
    <property type="match status" value="1"/>
</dbReference>
<accession>A0ABM9D6I3</accession>
<gene>
    <name evidence="1" type="ORF">GEAMG1_0510</name>
</gene>
<name>A0ABM9D6I3_9BACT</name>
<organism evidence="1 2">
    <name type="scientific">Trichlorobacter ammonificans</name>
    <dbReference type="NCBI Taxonomy" id="2916410"/>
    <lineage>
        <taxon>Bacteria</taxon>
        <taxon>Pseudomonadati</taxon>
        <taxon>Thermodesulfobacteriota</taxon>
        <taxon>Desulfuromonadia</taxon>
        <taxon>Geobacterales</taxon>
        <taxon>Geobacteraceae</taxon>
        <taxon>Trichlorobacter</taxon>
    </lineage>
</organism>
<evidence type="ECO:0000313" key="1">
    <source>
        <dbReference type="EMBL" id="CAH2030332.1"/>
    </source>
</evidence>
<evidence type="ECO:0000313" key="2">
    <source>
        <dbReference type="Proteomes" id="UP001295463"/>
    </source>
</evidence>
<dbReference type="PANTHER" id="PTHR40070">
    <property type="entry name" value="UPF0478 PROTEIN YTXG"/>
    <property type="match status" value="1"/>
</dbReference>
<keyword evidence="2" id="KW-1185">Reference proteome</keyword>
<dbReference type="Pfam" id="PF06103">
    <property type="entry name" value="DUF948"/>
    <property type="match status" value="1"/>
</dbReference>
<dbReference type="EMBL" id="OW150024">
    <property type="protein sequence ID" value="CAH2030332.1"/>
    <property type="molecule type" value="Genomic_DNA"/>
</dbReference>
<proteinExistence type="predicted"/>
<reference evidence="1 2" key="1">
    <citation type="submission" date="2022-03" db="EMBL/GenBank/DDBJ databases">
        <authorList>
            <person name="Koch H."/>
        </authorList>
    </citation>
    <scope>NUCLEOTIDE SEQUENCE [LARGE SCALE GENOMIC DNA]</scope>
    <source>
        <strain evidence="1 2">G1</strain>
    </source>
</reference>
<evidence type="ECO:0008006" key="3">
    <source>
        <dbReference type="Google" id="ProtNLM"/>
    </source>
</evidence>
<sequence>MSLGALAALIAALALVVLVIALIPAIAAVKRTATSVSVLADLLTNELKPTIRELNDVLAELKTVGGGVAQHTDDVKKFMSALGDTGDQLTLINRSVGAVTGIVNQAGVLVTGAKVAGSYLLEHYLKRKMKGV</sequence>